<gene>
    <name evidence="1" type="ORF">LEP1GSC178_0114</name>
</gene>
<keyword evidence="2" id="KW-1185">Reference proteome</keyword>
<comment type="caution">
    <text evidence="1">The sequence shown here is derived from an EMBL/GenBank/DDBJ whole genome shotgun (WGS) entry which is preliminary data.</text>
</comment>
<evidence type="ECO:0008006" key="3">
    <source>
        <dbReference type="Google" id="ProtNLM"/>
    </source>
</evidence>
<dbReference type="Proteomes" id="UP000018720">
    <property type="component" value="Unassembled WGS sequence"/>
</dbReference>
<evidence type="ECO:0000313" key="1">
    <source>
        <dbReference type="EMBL" id="EJZ43708.1"/>
    </source>
</evidence>
<accession>A0ABN0HD01</accession>
<organism evidence="1 2">
    <name type="scientific">Leptospira licerasiae str. MMD4847</name>
    <dbReference type="NCBI Taxonomy" id="1049971"/>
    <lineage>
        <taxon>Bacteria</taxon>
        <taxon>Pseudomonadati</taxon>
        <taxon>Spirochaetota</taxon>
        <taxon>Spirochaetia</taxon>
        <taxon>Leptospirales</taxon>
        <taxon>Leptospiraceae</taxon>
        <taxon>Leptospira</taxon>
    </lineage>
</organism>
<dbReference type="EMBL" id="AHOM02000002">
    <property type="protein sequence ID" value="EJZ43708.1"/>
    <property type="molecule type" value="Genomic_DNA"/>
</dbReference>
<reference evidence="1 2" key="1">
    <citation type="submission" date="2012-08" db="EMBL/GenBank/DDBJ databases">
        <authorList>
            <person name="Harkins D.M."/>
            <person name="Durkin A.S."/>
            <person name="Selengut J.D."/>
            <person name="Sanka R."/>
            <person name="DePew J."/>
            <person name="Purushe J."/>
            <person name="Matthias M.A."/>
            <person name="Vinetz J.M."/>
            <person name="Sutton G.G."/>
            <person name="Nelson W.C."/>
            <person name="Fouts D.E."/>
        </authorList>
    </citation>
    <scope>NUCLEOTIDE SEQUENCE [LARGE SCALE GENOMIC DNA]</scope>
    <source>
        <strain evidence="1 2">MMD4847</strain>
    </source>
</reference>
<protein>
    <recommendedName>
        <fullName evidence="3">DUF1640 domain-containing protein</fullName>
    </recommendedName>
</protein>
<sequence>MLREVLGEDASESLLELTYNIHETGRKNMEEFLSQKFDLKLSEESKNLHNKITELKVEISDFRAELKSELWKAVANLNSSIVSQTRWMIACVFAVGGFYFTLAKIFF</sequence>
<name>A0ABN0HD01_9LEPT</name>
<dbReference type="NCBIfam" id="NF047472">
    <property type="entry name" value="LA_3696_Nterm"/>
    <property type="match status" value="1"/>
</dbReference>
<proteinExistence type="predicted"/>
<evidence type="ECO:0000313" key="2">
    <source>
        <dbReference type="Proteomes" id="UP000018720"/>
    </source>
</evidence>